<dbReference type="Proteomes" id="UP000515146">
    <property type="component" value="Unplaced"/>
</dbReference>
<reference evidence="9" key="1">
    <citation type="submission" date="2025-08" db="UniProtKB">
        <authorList>
            <consortium name="RefSeq"/>
        </authorList>
    </citation>
    <scope>IDENTIFICATION</scope>
    <source>
        <strain evidence="9">Airmid</strain>
    </source>
</reference>
<evidence type="ECO:0000259" key="7">
    <source>
        <dbReference type="Pfam" id="PF23354"/>
    </source>
</evidence>
<comment type="subcellular location">
    <subcellularLocation>
        <location evidence="1">Nucleus</location>
    </subcellularLocation>
</comment>
<dbReference type="RefSeq" id="XP_027200676.1">
    <property type="nucleotide sequence ID" value="XM_027344875.1"/>
</dbReference>
<evidence type="ECO:0000256" key="1">
    <source>
        <dbReference type="ARBA" id="ARBA00004123"/>
    </source>
</evidence>
<feature type="domain" description="Nucleoporin Nup120/160 beta-propeller" evidence="4">
    <location>
        <begin position="70"/>
        <end position="619"/>
    </location>
</feature>
<accession>A0A6P6Y6P7</accession>
<evidence type="ECO:0000313" key="8">
    <source>
        <dbReference type="Proteomes" id="UP000515146"/>
    </source>
</evidence>
<dbReference type="GO" id="GO:0017056">
    <property type="term" value="F:structural constituent of nuclear pore"/>
    <property type="evidence" value="ECO:0007669"/>
    <property type="project" value="TreeGrafter"/>
</dbReference>
<feature type="domain" description="NUP160 C-terminal TPR" evidence="6">
    <location>
        <begin position="1458"/>
        <end position="1533"/>
    </location>
</feature>
<dbReference type="OrthoDB" id="67716at2759"/>
<feature type="domain" description="NUP160 C-terminal TPR" evidence="6">
    <location>
        <begin position="1596"/>
        <end position="1726"/>
    </location>
</feature>
<feature type="domain" description="NUP160 helical" evidence="5">
    <location>
        <begin position="698"/>
        <end position="932"/>
    </location>
</feature>
<dbReference type="PANTHER" id="PTHR21286:SF0">
    <property type="entry name" value="NUCLEAR PORE COMPLEX PROTEIN NUP160"/>
    <property type="match status" value="1"/>
</dbReference>
<keyword evidence="3" id="KW-0539">Nucleus</keyword>
<evidence type="ECO:0000259" key="5">
    <source>
        <dbReference type="Pfam" id="PF23345"/>
    </source>
</evidence>
<evidence type="ECO:0000256" key="2">
    <source>
        <dbReference type="ARBA" id="ARBA00022448"/>
    </source>
</evidence>
<dbReference type="InterPro" id="IPR021717">
    <property type="entry name" value="Nucleoporin_Nup160"/>
</dbReference>
<protein>
    <submittedName>
        <fullName evidence="9">Nuclear pore complex protein Nup160-like</fullName>
    </submittedName>
</protein>
<dbReference type="Pfam" id="PF23354">
    <property type="entry name" value="TPR_NUP160_120_M"/>
    <property type="match status" value="1"/>
</dbReference>
<dbReference type="FunCoup" id="A0A6P6Y6P7">
    <property type="interactions" value="1269"/>
</dbReference>
<dbReference type="InterPro" id="IPR059141">
    <property type="entry name" value="Beta-prop_Nup120_160"/>
</dbReference>
<keyword evidence="2" id="KW-0813">Transport</keyword>
<evidence type="ECO:0000259" key="6">
    <source>
        <dbReference type="Pfam" id="PF23347"/>
    </source>
</evidence>
<dbReference type="Pfam" id="PF23347">
    <property type="entry name" value="TPR_Nup160_C"/>
    <property type="match status" value="2"/>
</dbReference>
<evidence type="ECO:0000256" key="3">
    <source>
        <dbReference type="ARBA" id="ARBA00023242"/>
    </source>
</evidence>
<dbReference type="InterPro" id="IPR056547">
    <property type="entry name" value="NUP160_helical"/>
</dbReference>
<dbReference type="GO" id="GO:0005643">
    <property type="term" value="C:nuclear pore"/>
    <property type="evidence" value="ECO:0007669"/>
    <property type="project" value="TreeGrafter"/>
</dbReference>
<dbReference type="OMA" id="LEPWCEW"/>
<dbReference type="Pfam" id="PF23345">
    <property type="entry name" value="NUP160_helical"/>
    <property type="match status" value="1"/>
</dbReference>
<sequence>MMNDSSALLLEQQHSLKNSMNDHDQSKFSENLIVINCASNSTLQDLKIPKCSGVFTYNDSDVLTSVTSNRYIVWQTYDDILELNEHSLHRDLHYNQLRIQFKNSLILQNGVSIQETADKIIILVTTIVSAHRLIFRHPHQLNSNPKSIGSLSCLGPSLSSSNDSPCYSIFYNVTCFDDSDTSFVQLQNSFSQNAILGQPTMLPYLSACSWANIDDLDAFFILSTTSGSLQIIRLPSASNSSESQSEIKIQTFDLKQSNLIGKLISGYLPSLNKSLGSFAVESAICLLQYNIGDDNLIFALCRDGRIRVISLNQQSLLLCHNIFNQSMTFNSRDVSSSDNNSKTAILSTQKPISMKFWWYENETYWPNVIVYCTDTHYNQFYFYQIILPNQSSHSPGKNHSINHHSTANYSTNQEPHLRYLFQRCIPSQYDLIDYFVCNSQLWAMWQHDEQINIQYYSIDTNYNDEQPFEWMPVVADVNAYPEIGSRSPLVNPREFYLNGIFWQGNFSCHTIAKAINVLKRSIGDEKCVVNNLQKIDLLIQEAIKLVDNIIRNQADCKLEMNVDEYIQYEVDAWNKLYQFCLDYHVAENEPLSIFVDHKTGIKGIVRRSRLEFIASLSPFDDMINHYFLHCKQNNRIAHQQNGDIQSPFNYRSTQSNSNDSFDLFSISAFEYRLNTLIKPIQDSHQLNQTSDMFSTIENMKSSILALLHGMSAINVTLKDEDLLDFEAFMQRVSSFSTETKLSLVEITKKITENSLLPEMSSLSDHSFVPLIDDFFEKCPHVVEAIKFFILQLSFDFMSKNELNDYLGLNNEMQLLLTSNNEDAHCKMDEALQFEIKPMFANLLSSQCGLNFTVSTIQRIIQARYKFCRDLFLLQYMLTSFHSKVKSDYRTRIIHDVQAFMIPATSQVMFALNHLNWISETPMITPNIWWSESTSCDKLYGGITSIVNLNTSPSQNLTGSNRGSSFENSELLSVLEMRDFINLNRVGLLSHESIFYDAYPRANILYLFCQFSGGILAKRLLSYSLTWEYNQGQLDQSTLTGDGIWSNLLPMYMDSICQLVWPFSSGQFKLAEFLLGIGQYHLVERFVDKLHPWCKMFAYSRYFARGICYLMTGEGDKAIIKLKQSVYGINQEPFLFKIFAQRPKSVQLTDKEIASTLDNDDNTKESDSILRKIHLKKLNDAKTILNARTLFRYYNKLIHLFNRYSTYDLVIELANCALKCLGPDFDPEFNQHSSILHSILFSCHLRLGNIDQAYKSMIDNLDPDQKQNCLRQFIVNLCENGQLKQLVSYPYIDLEDNFVSILDSKARSSSCLINDDHEGKMEKSINSLNRQKSTILESESSHSVNYFHILYSYFINTFNYRRAAQTIYDYYRQLNQEYSGGEHQILKIQANCLLIARNCLKCLDDSKYSWIVKNSLKKTTDDTKQQMKRKRGYFSSDDNDKNCNYNQDKTIIEIVDDEELLREYLLIDARLKLLERNSKEYAIASSPLSPDETVILCTDASLYEQSFKISELFSLPLEPIFDGMASKYVQLLNGLYNRRRIDDETMLGLLAQSSVVDMDPEMMISPKLKLPIDENNFSVDLFDIFYENTASNIECDYICYSSLSICDRMWYLIMYYLYRYQRQPHISTDYFKTVAEKLLSNGIMIPVSLMKIYQKSNCPQLLRLLMTYNFLTEATQLSIDYMNAFMGHGVEYFDLKNHLYPNCPPLCIPMHLFDCLAKILAEENERNRYDTNKTETEKWQKSLYSIKANNDQGDNDSEAVDDDDDIRSETIIDYDSLLRNLNKTKQKLEQTIISCSNV</sequence>
<evidence type="ECO:0000313" key="9">
    <source>
        <dbReference type="RefSeq" id="XP_027200676.1"/>
    </source>
</evidence>
<name>A0A6P6Y6P7_DERPT</name>
<dbReference type="PANTHER" id="PTHR21286">
    <property type="entry name" value="NUCLEAR PORE COMPLEX PROTEIN NUP160"/>
    <property type="match status" value="1"/>
</dbReference>
<organism evidence="8 9">
    <name type="scientific">Dermatophagoides pteronyssinus</name>
    <name type="common">European house dust mite</name>
    <dbReference type="NCBI Taxonomy" id="6956"/>
    <lineage>
        <taxon>Eukaryota</taxon>
        <taxon>Metazoa</taxon>
        <taxon>Ecdysozoa</taxon>
        <taxon>Arthropoda</taxon>
        <taxon>Chelicerata</taxon>
        <taxon>Arachnida</taxon>
        <taxon>Acari</taxon>
        <taxon>Acariformes</taxon>
        <taxon>Sarcoptiformes</taxon>
        <taxon>Astigmata</taxon>
        <taxon>Psoroptidia</taxon>
        <taxon>Analgoidea</taxon>
        <taxon>Pyroglyphidae</taxon>
        <taxon>Dermatophagoidinae</taxon>
        <taxon>Dermatophagoides</taxon>
    </lineage>
</organism>
<dbReference type="InParanoid" id="A0A6P6Y6P7"/>
<dbReference type="InterPro" id="IPR056535">
    <property type="entry name" value="TPR_NUP160_M"/>
</dbReference>
<gene>
    <name evidence="9" type="primary">LOC113794741</name>
</gene>
<keyword evidence="8" id="KW-1185">Reference proteome</keyword>
<dbReference type="KEGG" id="dpte:113794741"/>
<dbReference type="Pfam" id="PF11715">
    <property type="entry name" value="Beta-prop_Nup120_160"/>
    <property type="match status" value="1"/>
</dbReference>
<feature type="domain" description="NUP160 middle TPR" evidence="7">
    <location>
        <begin position="1060"/>
        <end position="1400"/>
    </location>
</feature>
<dbReference type="InterPro" id="IPR056536">
    <property type="entry name" value="TPR_NUP160_C"/>
</dbReference>
<dbReference type="CTD" id="23279"/>
<proteinExistence type="predicted"/>
<evidence type="ECO:0000259" key="4">
    <source>
        <dbReference type="Pfam" id="PF11715"/>
    </source>
</evidence>